<evidence type="ECO:0008006" key="4">
    <source>
        <dbReference type="Google" id="ProtNLM"/>
    </source>
</evidence>
<reference evidence="2" key="1">
    <citation type="journal article" date="2023" name="Insect Mol. Biol.">
        <title>Genome sequencing provides insights into the evolution of gene families encoding plant cell wall-degrading enzymes in longhorned beetles.</title>
        <authorList>
            <person name="Shin N.R."/>
            <person name="Okamura Y."/>
            <person name="Kirsch R."/>
            <person name="Pauchet Y."/>
        </authorList>
    </citation>
    <scope>NUCLEOTIDE SEQUENCE</scope>
    <source>
        <strain evidence="2">AMC_N1</strain>
    </source>
</reference>
<proteinExistence type="predicted"/>
<dbReference type="AlphaFoldDB" id="A0AAV8X3A8"/>
<evidence type="ECO:0000313" key="2">
    <source>
        <dbReference type="EMBL" id="KAJ8933240.1"/>
    </source>
</evidence>
<feature type="compositionally biased region" description="Low complexity" evidence="1">
    <location>
        <begin position="255"/>
        <end position="267"/>
    </location>
</feature>
<dbReference type="EMBL" id="JAPWTK010001262">
    <property type="protein sequence ID" value="KAJ8933240.1"/>
    <property type="molecule type" value="Genomic_DNA"/>
</dbReference>
<comment type="caution">
    <text evidence="2">The sequence shown here is derived from an EMBL/GenBank/DDBJ whole genome shotgun (WGS) entry which is preliminary data.</text>
</comment>
<feature type="compositionally biased region" description="Basic and acidic residues" evidence="1">
    <location>
        <begin position="298"/>
        <end position="321"/>
    </location>
</feature>
<keyword evidence="3" id="KW-1185">Reference proteome</keyword>
<sequence>MKQRLGESSITCWIRGKFVAGIAKLPRGKPKVVHFNCLAPFAGSNEEHAEARVRHVSPPDSEFSFKEFMLLHSNGQKSRYGVTREEPQLVQDSSWYMSCPLCSSGPPNVPRHCTYLQEGVWIVGEATQTKPRAWKNPSNHGGQQEKERSVFYLVTKQLSHHKPTYRNVWDTLVELNEVLLTQNISSLAIRKIASRLDGLDWRERTDKRKAWILKLRIGKPVSKFMRVCSLHFAEEDYFYRYRLVLLSVWDNCKSQNYSRSSHSCRSRTSTDKKSIQPDAAVPHSSTKEPPSPKPAASRTDEKRLEKKPEVKTESGSPEEKPPSVNGHNNNNVPNDVPVLTSPGSDYWLARNPVADQLKHEKVDVMIAT</sequence>
<dbReference type="InterPro" id="IPR043472">
    <property type="entry name" value="Macro_dom-like"/>
</dbReference>
<name>A0AAV8X3A8_9CUCU</name>
<feature type="region of interest" description="Disordered" evidence="1">
    <location>
        <begin position="255"/>
        <end position="344"/>
    </location>
</feature>
<feature type="compositionally biased region" description="Low complexity" evidence="1">
    <location>
        <begin position="322"/>
        <end position="338"/>
    </location>
</feature>
<protein>
    <recommendedName>
        <fullName evidence="4">THAP-type domain-containing protein</fullName>
    </recommendedName>
</protein>
<dbReference type="Proteomes" id="UP001162162">
    <property type="component" value="Unassembled WGS sequence"/>
</dbReference>
<evidence type="ECO:0000256" key="1">
    <source>
        <dbReference type="SAM" id="MobiDB-lite"/>
    </source>
</evidence>
<dbReference type="Gene3D" id="3.40.220.10">
    <property type="entry name" value="Leucine Aminopeptidase, subunit E, domain 1"/>
    <property type="match status" value="1"/>
</dbReference>
<evidence type="ECO:0000313" key="3">
    <source>
        <dbReference type="Proteomes" id="UP001162162"/>
    </source>
</evidence>
<dbReference type="SUPFAM" id="SSF52949">
    <property type="entry name" value="Macro domain-like"/>
    <property type="match status" value="1"/>
</dbReference>
<gene>
    <name evidence="2" type="ORF">NQ318_011679</name>
</gene>
<accession>A0AAV8X3A8</accession>
<organism evidence="2 3">
    <name type="scientific">Aromia moschata</name>
    <dbReference type="NCBI Taxonomy" id="1265417"/>
    <lineage>
        <taxon>Eukaryota</taxon>
        <taxon>Metazoa</taxon>
        <taxon>Ecdysozoa</taxon>
        <taxon>Arthropoda</taxon>
        <taxon>Hexapoda</taxon>
        <taxon>Insecta</taxon>
        <taxon>Pterygota</taxon>
        <taxon>Neoptera</taxon>
        <taxon>Endopterygota</taxon>
        <taxon>Coleoptera</taxon>
        <taxon>Polyphaga</taxon>
        <taxon>Cucujiformia</taxon>
        <taxon>Chrysomeloidea</taxon>
        <taxon>Cerambycidae</taxon>
        <taxon>Cerambycinae</taxon>
        <taxon>Callichromatini</taxon>
        <taxon>Aromia</taxon>
    </lineage>
</organism>